<evidence type="ECO:0000313" key="6">
    <source>
        <dbReference type="EMBL" id="HEX70528.1"/>
    </source>
</evidence>
<keyword evidence="2 5" id="KW-0812">Transmembrane</keyword>
<dbReference type="AlphaFoldDB" id="A0A7C2WIW6"/>
<proteinExistence type="inferred from homology"/>
<reference evidence="6" key="1">
    <citation type="journal article" date="2020" name="mSystems">
        <title>Genome- and Community-Level Interaction Insights into Carbon Utilization and Element Cycling Functions of Hydrothermarchaeota in Hydrothermal Sediment.</title>
        <authorList>
            <person name="Zhou Z."/>
            <person name="Liu Y."/>
            <person name="Xu W."/>
            <person name="Pan J."/>
            <person name="Luo Z.H."/>
            <person name="Li M."/>
        </authorList>
    </citation>
    <scope>NUCLEOTIDE SEQUENCE [LARGE SCALE GENOMIC DNA]</scope>
    <source>
        <strain evidence="6">SpSt-192</strain>
    </source>
</reference>
<evidence type="ECO:0000256" key="3">
    <source>
        <dbReference type="ARBA" id="ARBA00022989"/>
    </source>
</evidence>
<comment type="subcellular location">
    <subcellularLocation>
        <location evidence="5">Cell membrane</location>
        <topology evidence="5">Multi-pass membrane protein</topology>
    </subcellularLocation>
    <subcellularLocation>
        <location evidence="1">Membrane</location>
        <topology evidence="1">Multi-pass membrane protein</topology>
    </subcellularLocation>
</comment>
<comment type="caution">
    <text evidence="6">The sequence shown here is derived from an EMBL/GenBank/DDBJ whole genome shotgun (WGS) entry which is preliminary data.</text>
</comment>
<dbReference type="InterPro" id="IPR002781">
    <property type="entry name" value="TM_pro_TauE-like"/>
</dbReference>
<protein>
    <recommendedName>
        <fullName evidence="5">Probable membrane transporter protein</fullName>
    </recommendedName>
</protein>
<feature type="transmembrane region" description="Helical" evidence="5">
    <location>
        <begin position="196"/>
        <end position="216"/>
    </location>
</feature>
<evidence type="ECO:0000256" key="5">
    <source>
        <dbReference type="RuleBase" id="RU363041"/>
    </source>
</evidence>
<name>A0A7C2WIW6_9BACT</name>
<accession>A0A7C2WIW6</accession>
<keyword evidence="3 5" id="KW-1133">Transmembrane helix</keyword>
<dbReference type="EMBL" id="DSID01000365">
    <property type="protein sequence ID" value="HEX70528.1"/>
    <property type="molecule type" value="Genomic_DNA"/>
</dbReference>
<gene>
    <name evidence="6" type="ORF">ENP13_04705</name>
</gene>
<evidence type="ECO:0000256" key="1">
    <source>
        <dbReference type="ARBA" id="ARBA00004141"/>
    </source>
</evidence>
<dbReference type="Pfam" id="PF01925">
    <property type="entry name" value="TauE"/>
    <property type="match status" value="1"/>
</dbReference>
<feature type="transmembrane region" description="Helical" evidence="5">
    <location>
        <begin position="162"/>
        <end position="184"/>
    </location>
</feature>
<organism evidence="6">
    <name type="scientific">Thermorudis sp</name>
    <dbReference type="NCBI Taxonomy" id="1969470"/>
    <lineage>
        <taxon>Bacteria</taxon>
        <taxon>Pseudomonadati</taxon>
        <taxon>Thermomicrobiota</taxon>
        <taxon>Thermomicrobia</taxon>
        <taxon>Thermomicrobia incertae sedis</taxon>
        <taxon>Thermorudis</taxon>
    </lineage>
</organism>
<keyword evidence="4 5" id="KW-0472">Membrane</keyword>
<keyword evidence="5" id="KW-1003">Cell membrane</keyword>
<feature type="transmembrane region" description="Helical" evidence="5">
    <location>
        <begin position="7"/>
        <end position="40"/>
    </location>
</feature>
<sequence length="280" mass="28728">MTVGVELAILLVALGAGILGSMVGLGGGVFMVPIFSAFLGIPLKTAIAASAVSVVVNSLGGAAVYLRHRMVNLKLGLLLLISTTLGAILGGLLVLSAPVDALRVVFAVTLYAMVAMMLRQRATAEGAELTDDPLGLRASYYDPARGEEVTYVPMRVLPGMGLSTIAGVVSGLLGIGGGAVQVPLMNTIMRVPVKAAAATSVFMVGITVVASALLYYTAGLISPEVAAPAIMGVFLGSQTGSRLARRVRGRVLSRILIVILLYLATTILLQAFGIQVPGAR</sequence>
<feature type="transmembrane region" description="Helical" evidence="5">
    <location>
        <begin position="251"/>
        <end position="274"/>
    </location>
</feature>
<evidence type="ECO:0000256" key="2">
    <source>
        <dbReference type="ARBA" id="ARBA00022692"/>
    </source>
</evidence>
<dbReference type="PANTHER" id="PTHR43701">
    <property type="entry name" value="MEMBRANE TRANSPORTER PROTEIN MJ0441-RELATED"/>
    <property type="match status" value="1"/>
</dbReference>
<dbReference type="GO" id="GO:0005886">
    <property type="term" value="C:plasma membrane"/>
    <property type="evidence" value="ECO:0007669"/>
    <property type="project" value="UniProtKB-SubCell"/>
</dbReference>
<comment type="similarity">
    <text evidence="5">Belongs to the 4-toluene sulfonate uptake permease (TSUP) (TC 2.A.102) family.</text>
</comment>
<feature type="transmembrane region" description="Helical" evidence="5">
    <location>
        <begin position="101"/>
        <end position="118"/>
    </location>
</feature>
<evidence type="ECO:0000256" key="4">
    <source>
        <dbReference type="ARBA" id="ARBA00023136"/>
    </source>
</evidence>
<dbReference type="InterPro" id="IPR051598">
    <property type="entry name" value="TSUP/Inactive_protease-like"/>
</dbReference>
<feature type="transmembrane region" description="Helical" evidence="5">
    <location>
        <begin position="75"/>
        <end position="95"/>
    </location>
</feature>
<dbReference type="PANTHER" id="PTHR43701:SF5">
    <property type="entry name" value="MEMBRANE TRANSPORTER PROTEIN-RELATED"/>
    <property type="match status" value="1"/>
</dbReference>
<feature type="transmembrane region" description="Helical" evidence="5">
    <location>
        <begin position="46"/>
        <end position="66"/>
    </location>
</feature>